<dbReference type="InterPro" id="IPR016137">
    <property type="entry name" value="RGS"/>
</dbReference>
<feature type="compositionally biased region" description="Polar residues" evidence="1">
    <location>
        <begin position="142"/>
        <end position="157"/>
    </location>
</feature>
<name>A0A6I9X6X4_9SAUR</name>
<dbReference type="AlphaFoldDB" id="A0A6I9X6X4"/>
<keyword evidence="3" id="KW-1185">Reference proteome</keyword>
<dbReference type="SUPFAM" id="SSF48097">
    <property type="entry name" value="Regulator of G-protein signaling, RGS"/>
    <property type="match status" value="1"/>
</dbReference>
<gene>
    <name evidence="4" type="primary">LOC106539337</name>
</gene>
<dbReference type="GO" id="GO:0005737">
    <property type="term" value="C:cytoplasm"/>
    <property type="evidence" value="ECO:0007669"/>
    <property type="project" value="TreeGrafter"/>
</dbReference>
<sequence length="1075" mass="122703">MHKTEESSRAKSPGTGYELLEELLTYDDIFLDFFNAFLALPAFPLRLQYDRLTGRLQELDGFLLESPSHLPDEPSSSCYGATDVERERALSWLAQERFLPFQRTVYYLEYKLAKLLVCPLDENYPVNRYAIRGYSRQSDSTAVSSIPSFPSTNQASPGMQRDDLLRCPSKTRSTPAFLGRFAKSSGQMSLDVFLELSDILSFGQSQFEEHPSRLQLSRLRPDTGIEKRNGSSWTNAGEKLISPDHQSKTESNEEIIEFHNNSNYEKPFSGCLQVLQFDLTETIISKEEQQDKCFPSGSGSAALQQLKEDVLGTRAGMEDFMEFLHNTLGSHLLNFWIDCEDIMDCTRHLETTVSPHETQLFFSSAFRDIQAKYRLAVPPAFQEHLEESIGEEETAFASLSRKQYDALRRLRSYWVSRFLIHYQRIRFEPSSEVPIEEELLWSGGFPFSLPMATMLPAMGDQKDMVNYMKRNKEWKMMKSRKGTGSNRLLGSLKDSFETLTTIRFLEALMCDLGDGDGFLHYLTRFEDPQKINHLLLWKKLKCYENAQENQANLSEVQNLAWQIFHRFLATCTECNSELSSSMLDYIQHLEKILSTGSGDLTFSAFQPMIQYVLPILGGAWLHYVRHEITTFLEYCVPISHSDVKNSESKDHRSNQDRIGRIKKQKPNTYIHGSEKRGLHGKGGKKKMLSKSPTGVVSKSPSISSTDQGSREKSPVLQDSPTPQNVPDFLSNPVILNVYKKAACKMQNVELQMVLGLLQEMEACLEVPAPEKQVNCAVKFLDMWNKLGVLRSSIPFPKELKKRIKEEVAQGEITDATWNEIQLLLRSLVVPTFEQFWDEMSEGLKKYGLVPSQITEERWCKLEPFLNVIAGKVALRHIRNREAQDASAATAKPTREDKDSFWQSLKEAAEGWPTVEMLHFIKHLQVAVDNKRLGRAIRAAEQALQKEIPPPSLFDSLKDSVSSMLMPYWAAFQKHWLKRSVASAQRVPVLRNQLLLQKRQAKLNESPCSLRLPPLQQPKDDNESKSQNGFIYSFSISEGLVVQNPNKDILNISSAVFRSMNKPNDFEFPSLPMYQC</sequence>
<organism evidence="3 4">
    <name type="scientific">Thamnophis sirtalis</name>
    <dbReference type="NCBI Taxonomy" id="35019"/>
    <lineage>
        <taxon>Eukaryota</taxon>
        <taxon>Metazoa</taxon>
        <taxon>Chordata</taxon>
        <taxon>Craniata</taxon>
        <taxon>Vertebrata</taxon>
        <taxon>Euteleostomi</taxon>
        <taxon>Lepidosauria</taxon>
        <taxon>Squamata</taxon>
        <taxon>Bifurcata</taxon>
        <taxon>Unidentata</taxon>
        <taxon>Episquamata</taxon>
        <taxon>Toxicofera</taxon>
        <taxon>Serpentes</taxon>
        <taxon>Colubroidea</taxon>
        <taxon>Colubridae</taxon>
        <taxon>Natricinae</taxon>
        <taxon>Thamnophis</taxon>
    </lineage>
</organism>
<feature type="domain" description="RGS" evidence="2">
    <location>
        <begin position="308"/>
        <end position="342"/>
    </location>
</feature>
<dbReference type="RefSeq" id="XP_013909592.1">
    <property type="nucleotide sequence ID" value="XM_014054117.1"/>
</dbReference>
<dbReference type="GO" id="GO:0005634">
    <property type="term" value="C:nucleus"/>
    <property type="evidence" value="ECO:0007669"/>
    <property type="project" value="TreeGrafter"/>
</dbReference>
<proteinExistence type="predicted"/>
<dbReference type="PROSITE" id="PS50132">
    <property type="entry name" value="RGS"/>
    <property type="match status" value="1"/>
</dbReference>
<dbReference type="GO" id="GO:0009966">
    <property type="term" value="P:regulation of signal transduction"/>
    <property type="evidence" value="ECO:0007669"/>
    <property type="project" value="InterPro"/>
</dbReference>
<feature type="region of interest" description="Disordered" evidence="1">
    <location>
        <begin position="223"/>
        <end position="251"/>
    </location>
</feature>
<evidence type="ECO:0000313" key="4">
    <source>
        <dbReference type="RefSeq" id="XP_013909592.1"/>
    </source>
</evidence>
<feature type="compositionally biased region" description="Basic and acidic residues" evidence="1">
    <location>
        <begin position="643"/>
        <end position="659"/>
    </location>
</feature>
<dbReference type="InterPro" id="IPR036305">
    <property type="entry name" value="RGS_sf"/>
</dbReference>
<evidence type="ECO:0000256" key="1">
    <source>
        <dbReference type="SAM" id="MobiDB-lite"/>
    </source>
</evidence>
<dbReference type="PANTHER" id="PTHR46583">
    <property type="entry name" value="REGULATOR OF G-PROTEIN SIGNALING 22"/>
    <property type="match status" value="1"/>
</dbReference>
<dbReference type="GO" id="GO:0001965">
    <property type="term" value="F:G-protein alpha-subunit binding"/>
    <property type="evidence" value="ECO:0007669"/>
    <property type="project" value="InterPro"/>
</dbReference>
<dbReference type="Gene3D" id="1.10.167.10">
    <property type="entry name" value="Regulator of G-protein Signalling 4, domain 2"/>
    <property type="match status" value="1"/>
</dbReference>
<feature type="compositionally biased region" description="Polar residues" evidence="1">
    <location>
        <begin position="690"/>
        <end position="707"/>
    </location>
</feature>
<evidence type="ECO:0000313" key="3">
    <source>
        <dbReference type="Proteomes" id="UP000504617"/>
    </source>
</evidence>
<feature type="region of interest" description="Disordered" evidence="1">
    <location>
        <begin position="643"/>
        <end position="724"/>
    </location>
</feature>
<reference evidence="4" key="1">
    <citation type="submission" date="2025-08" db="UniProtKB">
        <authorList>
            <consortium name="RefSeq"/>
        </authorList>
    </citation>
    <scope>IDENTIFICATION</scope>
    <source>
        <tissue evidence="4">Skeletal muscle</tissue>
    </source>
</reference>
<accession>A0A6I9X6X4</accession>
<feature type="region of interest" description="Disordered" evidence="1">
    <location>
        <begin position="142"/>
        <end position="162"/>
    </location>
</feature>
<dbReference type="Proteomes" id="UP000504617">
    <property type="component" value="Unplaced"/>
</dbReference>
<protein>
    <submittedName>
        <fullName evidence="4">Uncharacterized protein LOC106539337 isoform X2</fullName>
    </submittedName>
</protein>
<dbReference type="OrthoDB" id="10013157at2759"/>
<dbReference type="InterPro" id="IPR044926">
    <property type="entry name" value="RGS_subdomain_2"/>
</dbReference>
<dbReference type="InterPro" id="IPR042651">
    <property type="entry name" value="Rgs22"/>
</dbReference>
<dbReference type="GeneID" id="106539337"/>
<evidence type="ECO:0000259" key="2">
    <source>
        <dbReference type="PROSITE" id="PS50132"/>
    </source>
</evidence>
<feature type="compositionally biased region" description="Basic and acidic residues" evidence="1">
    <location>
        <begin position="241"/>
        <end position="251"/>
    </location>
</feature>
<dbReference type="PANTHER" id="PTHR46583:SF2">
    <property type="entry name" value="RGS DOMAIN-CONTAINING PROTEIN"/>
    <property type="match status" value="1"/>
</dbReference>
<feature type="compositionally biased region" description="Basic residues" evidence="1">
    <location>
        <begin position="678"/>
        <end position="688"/>
    </location>
</feature>